<gene>
    <name evidence="3" type="ORF">H9977_03465</name>
</gene>
<feature type="domain" description="DUF4469" evidence="2">
    <location>
        <begin position="10"/>
        <end position="61"/>
    </location>
</feature>
<evidence type="ECO:0000259" key="2">
    <source>
        <dbReference type="Pfam" id="PF14734"/>
    </source>
</evidence>
<name>A0A9D1X7L8_9BACT</name>
<evidence type="ECO:0000313" key="3">
    <source>
        <dbReference type="EMBL" id="HIX74085.1"/>
    </source>
</evidence>
<comment type="caution">
    <text evidence="3">The sequence shown here is derived from an EMBL/GenBank/DDBJ whole genome shotgun (WGS) entry which is preliminary data.</text>
</comment>
<sequence>MLSVPRAISPANGIFFTKDGPDAEPVKAEFFSHGTSSEQIVEVPDSLTDGQYRLSITTQAGPPHRRGRRPWLRQQCRPGHRQGCRSPDRHYTRKIMLKNRRGKRRPC</sequence>
<protein>
    <submittedName>
        <fullName evidence="3">DUF4469 domain-containing protein</fullName>
    </submittedName>
</protein>
<dbReference type="Pfam" id="PF14734">
    <property type="entry name" value="DUF4469"/>
    <property type="match status" value="1"/>
</dbReference>
<evidence type="ECO:0000313" key="4">
    <source>
        <dbReference type="Proteomes" id="UP000886740"/>
    </source>
</evidence>
<dbReference type="AlphaFoldDB" id="A0A9D1X7L8"/>
<accession>A0A9D1X7L8</accession>
<dbReference type="Gene3D" id="2.70.50.70">
    <property type="match status" value="1"/>
</dbReference>
<proteinExistence type="predicted"/>
<feature type="region of interest" description="Disordered" evidence="1">
    <location>
        <begin position="57"/>
        <end position="87"/>
    </location>
</feature>
<dbReference type="Proteomes" id="UP000886740">
    <property type="component" value="Unassembled WGS sequence"/>
</dbReference>
<reference evidence="3" key="2">
    <citation type="submission" date="2021-04" db="EMBL/GenBank/DDBJ databases">
        <authorList>
            <person name="Gilroy R."/>
        </authorList>
    </citation>
    <scope>NUCLEOTIDE SEQUENCE</scope>
    <source>
        <strain evidence="3">ChiGjej6B6-14162</strain>
    </source>
</reference>
<reference evidence="3" key="1">
    <citation type="journal article" date="2021" name="PeerJ">
        <title>Extensive microbial diversity within the chicken gut microbiome revealed by metagenomics and culture.</title>
        <authorList>
            <person name="Gilroy R."/>
            <person name="Ravi A."/>
            <person name="Getino M."/>
            <person name="Pursley I."/>
            <person name="Horton D.L."/>
            <person name="Alikhan N.F."/>
            <person name="Baker D."/>
            <person name="Gharbi K."/>
            <person name="Hall N."/>
            <person name="Watson M."/>
            <person name="Adriaenssens E.M."/>
            <person name="Foster-Nyarko E."/>
            <person name="Jarju S."/>
            <person name="Secka A."/>
            <person name="Antonio M."/>
            <person name="Oren A."/>
            <person name="Chaudhuri R.R."/>
            <person name="La Ragione R."/>
            <person name="Hildebrand F."/>
            <person name="Pallen M.J."/>
        </authorList>
    </citation>
    <scope>NUCLEOTIDE SEQUENCE</scope>
    <source>
        <strain evidence="3">ChiGjej6B6-14162</strain>
    </source>
</reference>
<dbReference type="EMBL" id="DXEL01000029">
    <property type="protein sequence ID" value="HIX74085.1"/>
    <property type="molecule type" value="Genomic_DNA"/>
</dbReference>
<evidence type="ECO:0000256" key="1">
    <source>
        <dbReference type="SAM" id="MobiDB-lite"/>
    </source>
</evidence>
<dbReference type="InterPro" id="IPR027824">
    <property type="entry name" value="DUF4469"/>
</dbReference>
<organism evidence="3 4">
    <name type="scientific">Candidatus Parabacteroides intestinipullorum</name>
    <dbReference type="NCBI Taxonomy" id="2838723"/>
    <lineage>
        <taxon>Bacteria</taxon>
        <taxon>Pseudomonadati</taxon>
        <taxon>Bacteroidota</taxon>
        <taxon>Bacteroidia</taxon>
        <taxon>Bacteroidales</taxon>
        <taxon>Tannerellaceae</taxon>
        <taxon>Parabacteroides</taxon>
    </lineage>
</organism>